<sequence length="332" mass="36979">MAGLCEGGNEPPCSLKASNSEVLPAGEHSFQFTMLLPKNLPSSFERKNGFVRYTAKGVLERPWKFDHEIETPFTVISDKDPRLDPQNLKPVNLENSKMYCCCCCMTGPVTLAVNIPAVGYVCGQNISMTIEVDNASKVLKVCEVNCKFQTIVTYYSTSPEASLQECTTSCHSFDGQVVENSSRTWSWQFKIPALPPSSSRESNIINIQYQLQIEAVPELPHVPLIHTIPIIIGAVPVEQSIRPQPDAELHVMRPIPSAPPSDSTPTTIREPTDPDTPPPTYEETMRGEANDSESDNVRQVFGTLGFKPFYPSYTFDNNMSDKPEVVWRQPQH</sequence>
<evidence type="ECO:0000313" key="5">
    <source>
        <dbReference type="EMBL" id="KAJ4443540.1"/>
    </source>
</evidence>
<evidence type="ECO:0000256" key="2">
    <source>
        <dbReference type="ARBA" id="ARBA00022606"/>
    </source>
</evidence>
<dbReference type="SUPFAM" id="SSF81296">
    <property type="entry name" value="E set domains"/>
    <property type="match status" value="2"/>
</dbReference>
<keyword evidence="2" id="KW-0716">Sensory transduction</keyword>
<accession>A0ABQ8TCG5</accession>
<keyword evidence="6" id="KW-1185">Reference proteome</keyword>
<dbReference type="Pfam" id="PF00339">
    <property type="entry name" value="Arrestin_N"/>
    <property type="match status" value="1"/>
</dbReference>
<dbReference type="InterPro" id="IPR011022">
    <property type="entry name" value="Arrestin_C-like"/>
</dbReference>
<protein>
    <recommendedName>
        <fullName evidence="4">Arrestin C-terminal-like domain-containing protein</fullName>
    </recommendedName>
</protein>
<dbReference type="InterPro" id="IPR014752">
    <property type="entry name" value="Arrestin-like_C"/>
</dbReference>
<feature type="region of interest" description="Disordered" evidence="3">
    <location>
        <begin position="251"/>
        <end position="297"/>
    </location>
</feature>
<dbReference type="Gene3D" id="2.60.40.640">
    <property type="match status" value="2"/>
</dbReference>
<gene>
    <name evidence="5" type="ORF">ANN_05213</name>
</gene>
<feature type="compositionally biased region" description="Low complexity" evidence="3">
    <location>
        <begin position="260"/>
        <end position="269"/>
    </location>
</feature>
<evidence type="ECO:0000313" key="6">
    <source>
        <dbReference type="Proteomes" id="UP001148838"/>
    </source>
</evidence>
<dbReference type="InterPro" id="IPR014756">
    <property type="entry name" value="Ig_E-set"/>
</dbReference>
<organism evidence="5 6">
    <name type="scientific">Periplaneta americana</name>
    <name type="common">American cockroach</name>
    <name type="synonym">Blatta americana</name>
    <dbReference type="NCBI Taxonomy" id="6978"/>
    <lineage>
        <taxon>Eukaryota</taxon>
        <taxon>Metazoa</taxon>
        <taxon>Ecdysozoa</taxon>
        <taxon>Arthropoda</taxon>
        <taxon>Hexapoda</taxon>
        <taxon>Insecta</taxon>
        <taxon>Pterygota</taxon>
        <taxon>Neoptera</taxon>
        <taxon>Polyneoptera</taxon>
        <taxon>Dictyoptera</taxon>
        <taxon>Blattodea</taxon>
        <taxon>Blattoidea</taxon>
        <taxon>Blattidae</taxon>
        <taxon>Blattinae</taxon>
        <taxon>Periplaneta</taxon>
    </lineage>
</organism>
<dbReference type="EMBL" id="JAJSOF020000013">
    <property type="protein sequence ID" value="KAJ4443540.1"/>
    <property type="molecule type" value="Genomic_DNA"/>
</dbReference>
<evidence type="ECO:0000256" key="3">
    <source>
        <dbReference type="SAM" id="MobiDB-lite"/>
    </source>
</evidence>
<dbReference type="InterPro" id="IPR050357">
    <property type="entry name" value="Arrestin_domain-protein"/>
</dbReference>
<dbReference type="InterPro" id="IPR011021">
    <property type="entry name" value="Arrestin-like_N"/>
</dbReference>
<evidence type="ECO:0000259" key="4">
    <source>
        <dbReference type="SMART" id="SM01017"/>
    </source>
</evidence>
<comment type="similarity">
    <text evidence="1">Belongs to the arrestin family.</text>
</comment>
<evidence type="ECO:0000256" key="1">
    <source>
        <dbReference type="ARBA" id="ARBA00005298"/>
    </source>
</evidence>
<dbReference type="Pfam" id="PF02752">
    <property type="entry name" value="Arrestin_C"/>
    <property type="match status" value="1"/>
</dbReference>
<dbReference type="PANTHER" id="PTHR11188:SF176">
    <property type="entry name" value="ARRESTIN DOMAIN-CONTAINING PROTEIN 1"/>
    <property type="match status" value="1"/>
</dbReference>
<dbReference type="SMART" id="SM01017">
    <property type="entry name" value="Arrestin_C"/>
    <property type="match status" value="1"/>
</dbReference>
<proteinExistence type="inferred from homology"/>
<comment type="caution">
    <text evidence="5">The sequence shown here is derived from an EMBL/GenBank/DDBJ whole genome shotgun (WGS) entry which is preliminary data.</text>
</comment>
<reference evidence="5 6" key="1">
    <citation type="journal article" date="2022" name="Allergy">
        <title>Genome assembly and annotation of Periplaneta americana reveal a comprehensive cockroach allergen profile.</title>
        <authorList>
            <person name="Wang L."/>
            <person name="Xiong Q."/>
            <person name="Saelim N."/>
            <person name="Wang L."/>
            <person name="Nong W."/>
            <person name="Wan A.T."/>
            <person name="Shi M."/>
            <person name="Liu X."/>
            <person name="Cao Q."/>
            <person name="Hui J.H.L."/>
            <person name="Sookrung N."/>
            <person name="Leung T.F."/>
            <person name="Tungtrongchitr A."/>
            <person name="Tsui S.K.W."/>
        </authorList>
    </citation>
    <scope>NUCLEOTIDE SEQUENCE [LARGE SCALE GENOMIC DNA]</scope>
    <source>
        <strain evidence="5">PWHHKU_190912</strain>
    </source>
</reference>
<feature type="domain" description="Arrestin C-terminal-like" evidence="4">
    <location>
        <begin position="105"/>
        <end position="237"/>
    </location>
</feature>
<dbReference type="Proteomes" id="UP001148838">
    <property type="component" value="Unassembled WGS sequence"/>
</dbReference>
<dbReference type="PANTHER" id="PTHR11188">
    <property type="entry name" value="ARRESTIN DOMAIN CONTAINING PROTEIN"/>
    <property type="match status" value="1"/>
</dbReference>
<name>A0ABQ8TCG5_PERAM</name>